<evidence type="ECO:0000256" key="3">
    <source>
        <dbReference type="ARBA" id="ARBA00022670"/>
    </source>
</evidence>
<evidence type="ECO:0000256" key="5">
    <source>
        <dbReference type="ARBA" id="ARBA00022801"/>
    </source>
</evidence>
<dbReference type="Pfam" id="PF01431">
    <property type="entry name" value="Peptidase_M13"/>
    <property type="match status" value="1"/>
</dbReference>
<dbReference type="GO" id="GO:0016485">
    <property type="term" value="P:protein processing"/>
    <property type="evidence" value="ECO:0007669"/>
    <property type="project" value="TreeGrafter"/>
</dbReference>
<keyword evidence="7 11" id="KW-0482">Metalloprotease</keyword>
<dbReference type="OrthoDB" id="9775677at2"/>
<dbReference type="InterPro" id="IPR008753">
    <property type="entry name" value="Peptidase_M13_N"/>
</dbReference>
<dbReference type="InterPro" id="IPR042089">
    <property type="entry name" value="Peptidase_M13_dom_2"/>
</dbReference>
<keyword evidence="5" id="KW-0378">Hydrolase</keyword>
<evidence type="ECO:0000259" key="10">
    <source>
        <dbReference type="Pfam" id="PF05649"/>
    </source>
</evidence>
<keyword evidence="3 11" id="KW-0645">Protease</keyword>
<dbReference type="PANTHER" id="PTHR11733:SF167">
    <property type="entry name" value="FI17812P1-RELATED"/>
    <property type="match status" value="1"/>
</dbReference>
<dbReference type="EMBL" id="LBHB01000002">
    <property type="protein sequence ID" value="KLE34208.1"/>
    <property type="molecule type" value="Genomic_DNA"/>
</dbReference>
<evidence type="ECO:0000256" key="7">
    <source>
        <dbReference type="ARBA" id="ARBA00023049"/>
    </source>
</evidence>
<dbReference type="Proteomes" id="UP000053464">
    <property type="component" value="Unassembled WGS sequence"/>
</dbReference>
<evidence type="ECO:0000313" key="11">
    <source>
        <dbReference type="EMBL" id="KLE34208.1"/>
    </source>
</evidence>
<keyword evidence="6" id="KW-0862">Zinc</keyword>
<gene>
    <name evidence="11" type="ORF">AAW00_08040</name>
</gene>
<evidence type="ECO:0000256" key="4">
    <source>
        <dbReference type="ARBA" id="ARBA00022723"/>
    </source>
</evidence>
<evidence type="ECO:0000259" key="9">
    <source>
        <dbReference type="Pfam" id="PF01431"/>
    </source>
</evidence>
<dbReference type="GO" id="GO:0005886">
    <property type="term" value="C:plasma membrane"/>
    <property type="evidence" value="ECO:0007669"/>
    <property type="project" value="TreeGrafter"/>
</dbReference>
<dbReference type="RefSeq" id="WP_047003855.1">
    <property type="nucleotide sequence ID" value="NZ_LBHB01000002.1"/>
</dbReference>
<dbReference type="AlphaFoldDB" id="A0A0G9MY59"/>
<dbReference type="PRINTS" id="PR00786">
    <property type="entry name" value="NEPRILYSIN"/>
</dbReference>
<dbReference type="PATRIC" id="fig|1581420.6.peg.1650"/>
<keyword evidence="8" id="KW-0732">Signal</keyword>
<dbReference type="GO" id="GO:0004222">
    <property type="term" value="F:metalloendopeptidase activity"/>
    <property type="evidence" value="ECO:0007669"/>
    <property type="project" value="InterPro"/>
</dbReference>
<dbReference type="Gene3D" id="1.10.1380.10">
    <property type="entry name" value="Neutral endopeptidase , domain2"/>
    <property type="match status" value="1"/>
</dbReference>
<protein>
    <submittedName>
        <fullName evidence="11">Zinc metalloprotease</fullName>
    </submittedName>
</protein>
<comment type="cofactor">
    <cofactor evidence="1">
        <name>Zn(2+)</name>
        <dbReference type="ChEBI" id="CHEBI:29105"/>
    </cofactor>
</comment>
<proteinExistence type="inferred from homology"/>
<organism evidence="11 12">
    <name type="scientific">Aurantiacibacter luteus</name>
    <dbReference type="NCBI Taxonomy" id="1581420"/>
    <lineage>
        <taxon>Bacteria</taxon>
        <taxon>Pseudomonadati</taxon>
        <taxon>Pseudomonadota</taxon>
        <taxon>Alphaproteobacteria</taxon>
        <taxon>Sphingomonadales</taxon>
        <taxon>Erythrobacteraceae</taxon>
        <taxon>Aurantiacibacter</taxon>
    </lineage>
</organism>
<dbReference type="STRING" id="1581420.AAW00_08040"/>
<dbReference type="GO" id="GO:0046872">
    <property type="term" value="F:metal ion binding"/>
    <property type="evidence" value="ECO:0007669"/>
    <property type="project" value="UniProtKB-KW"/>
</dbReference>
<dbReference type="InterPro" id="IPR024079">
    <property type="entry name" value="MetalloPept_cat_dom_sf"/>
</dbReference>
<comment type="similarity">
    <text evidence="2">Belongs to the peptidase M13 family.</text>
</comment>
<dbReference type="PROSITE" id="PS51885">
    <property type="entry name" value="NEPRILYSIN"/>
    <property type="match status" value="1"/>
</dbReference>
<feature type="signal peptide" evidence="8">
    <location>
        <begin position="1"/>
        <end position="23"/>
    </location>
</feature>
<evidence type="ECO:0000256" key="2">
    <source>
        <dbReference type="ARBA" id="ARBA00007357"/>
    </source>
</evidence>
<dbReference type="InterPro" id="IPR000718">
    <property type="entry name" value="Peptidase_M13"/>
</dbReference>
<dbReference type="PANTHER" id="PTHR11733">
    <property type="entry name" value="ZINC METALLOPROTEASE FAMILY M13 NEPRILYSIN-RELATED"/>
    <property type="match status" value="1"/>
</dbReference>
<evidence type="ECO:0000313" key="12">
    <source>
        <dbReference type="Proteomes" id="UP000053464"/>
    </source>
</evidence>
<feature type="domain" description="Peptidase M13 C-terminal" evidence="9">
    <location>
        <begin position="498"/>
        <end position="701"/>
    </location>
</feature>
<dbReference type="InterPro" id="IPR018497">
    <property type="entry name" value="Peptidase_M13_C"/>
</dbReference>
<keyword evidence="4" id="KW-0479">Metal-binding</keyword>
<evidence type="ECO:0000256" key="1">
    <source>
        <dbReference type="ARBA" id="ARBA00001947"/>
    </source>
</evidence>
<dbReference type="Pfam" id="PF05649">
    <property type="entry name" value="Peptidase_M13_N"/>
    <property type="match status" value="1"/>
</dbReference>
<feature type="domain" description="Peptidase M13 N-terminal" evidence="10">
    <location>
        <begin position="51"/>
        <end position="446"/>
    </location>
</feature>
<comment type="caution">
    <text evidence="11">The sequence shown here is derived from an EMBL/GenBank/DDBJ whole genome shotgun (WGS) entry which is preliminary data.</text>
</comment>
<name>A0A0G9MY59_9SPHN</name>
<dbReference type="CDD" id="cd08662">
    <property type="entry name" value="M13"/>
    <property type="match status" value="1"/>
</dbReference>
<dbReference type="SUPFAM" id="SSF55486">
    <property type="entry name" value="Metalloproteases ('zincins'), catalytic domain"/>
    <property type="match status" value="1"/>
</dbReference>
<dbReference type="Gene3D" id="3.40.390.10">
    <property type="entry name" value="Collagenase (Catalytic Domain)"/>
    <property type="match status" value="1"/>
</dbReference>
<sequence>MIRKLLITSVSALGLAVSVPALAQDDAAPLPTMDFGTWGVGTDLIDQSVDPGDDFNAYVNGKWIAATEIPADRSRFGAFDLLREKSIADVSALVRELAASNPAAGTQERRIVDAYNAYLNEDAINAAGLAPAQPYLDTIRNAPDLASLVALFEEPGYPGLVSASVTVDDRDPNTYVPSVGFSGMGLPSREYYLEDTPRYTEVRARYMDFLAFMLGQAGYADPASMAQQVYDFEHDVAEVEWARQVLRIPELRYNVLTRDELLALSPDFPLETVLETGGFNEQQRFLVSQLPPTAEEIETLGLTEAQLGMMGGGLPAMMDLLAETPLDTIKAYMAVRFLSGNASVLPTAIDDANFAFYGGVISGQTEQQARWKRAISAAEGSLGEQLGSLYADRYFPAASKAQMDELVANLRRAMRSFIAENEWMAPETRAQAEAKLDSFMPMIGYPDEFEAYDGLEIRADDPLGNRIRTSAWRIADNLAKLGGPVDRREWGMLPQTVNAYYNPVFNQIVFPAAILQAPFFNASADPAVNYGGIGAVIGHEMGHGFDDQGSQYDATGTLANWWTAEDRAGFEEMATRMSDMIDAYCPLDDGSTCTIGRLGLGETLGDVVGLQMAYRAYQLYLNGQEAPVIDGLTGDQRFFLGFAQVWRGKIREEALRAQIVGDPHPPSEFRLNNAVRHLDAWYDAFGVTPDDELYLPPEERIRIW</sequence>
<reference evidence="11 12" key="1">
    <citation type="submission" date="2015-04" db="EMBL/GenBank/DDBJ databases">
        <title>The draft genome sequence of Erythrobacter luteus KA37.</title>
        <authorList>
            <person name="Zhuang L."/>
            <person name="Liu Y."/>
            <person name="Shao Z."/>
        </authorList>
    </citation>
    <scope>NUCLEOTIDE SEQUENCE [LARGE SCALE GENOMIC DNA]</scope>
    <source>
        <strain evidence="11 12">KA37</strain>
    </source>
</reference>
<keyword evidence="12" id="KW-1185">Reference proteome</keyword>
<accession>A0A0G9MY59</accession>
<evidence type="ECO:0000256" key="6">
    <source>
        <dbReference type="ARBA" id="ARBA00022833"/>
    </source>
</evidence>
<feature type="chain" id="PRO_5002580700" evidence="8">
    <location>
        <begin position="24"/>
        <end position="704"/>
    </location>
</feature>
<evidence type="ECO:0000256" key="8">
    <source>
        <dbReference type="SAM" id="SignalP"/>
    </source>
</evidence>